<dbReference type="GO" id="GO:0030598">
    <property type="term" value="F:rRNA N-glycosylase activity"/>
    <property type="evidence" value="ECO:0007669"/>
    <property type="project" value="UniProtKB-EC"/>
</dbReference>
<keyword evidence="2" id="KW-0732">Signal</keyword>
<feature type="signal peptide" evidence="2">
    <location>
        <begin position="1"/>
        <end position="24"/>
    </location>
</feature>
<comment type="catalytic activity">
    <reaction evidence="1">
        <text>Endohydrolysis of the N-glycosidic bond at one specific adenosine on the 28S rRNA.</text>
        <dbReference type="EC" id="3.2.2.22"/>
    </reaction>
</comment>
<protein>
    <recommendedName>
        <fullName evidence="1">rRNA N-glycosylase</fullName>
        <ecNumber evidence="1">3.2.2.22</ecNumber>
    </recommendedName>
</protein>
<dbReference type="SUPFAM" id="SSF56371">
    <property type="entry name" value="Ribosome inactivating proteins (RIP)"/>
    <property type="match status" value="1"/>
</dbReference>
<dbReference type="PANTHER" id="PTHR33453">
    <property type="match status" value="1"/>
</dbReference>
<organism evidence="3">
    <name type="scientific">Hordeum vulgare subsp. vulgare</name>
    <name type="common">Domesticated barley</name>
    <dbReference type="NCBI Taxonomy" id="112509"/>
    <lineage>
        <taxon>Eukaryota</taxon>
        <taxon>Viridiplantae</taxon>
        <taxon>Streptophyta</taxon>
        <taxon>Embryophyta</taxon>
        <taxon>Tracheophyta</taxon>
        <taxon>Spermatophyta</taxon>
        <taxon>Magnoliopsida</taxon>
        <taxon>Liliopsida</taxon>
        <taxon>Poales</taxon>
        <taxon>Poaceae</taxon>
        <taxon>BOP clade</taxon>
        <taxon>Pooideae</taxon>
        <taxon>Triticodae</taxon>
        <taxon>Triticeae</taxon>
        <taxon>Hordeinae</taxon>
        <taxon>Hordeum</taxon>
    </lineage>
</organism>
<dbReference type="Gene3D" id="3.40.420.10">
    <property type="entry name" value="Ricin (A subunit), domain 1"/>
    <property type="match status" value="1"/>
</dbReference>
<dbReference type="PANTHER" id="PTHR33453:SF3">
    <property type="entry name" value="RRNA N-GLYCOSYLASE"/>
    <property type="match status" value="1"/>
</dbReference>
<dbReference type="GO" id="GO:0006952">
    <property type="term" value="P:defense response"/>
    <property type="evidence" value="ECO:0007669"/>
    <property type="project" value="UniProtKB-KW"/>
</dbReference>
<dbReference type="Pfam" id="PF00161">
    <property type="entry name" value="RIP"/>
    <property type="match status" value="1"/>
</dbReference>
<reference evidence="3" key="1">
    <citation type="journal article" date="2011" name="Plant Physiol.">
        <title>Comprehensive sequence analysis of 24,783 barley full-length cDNAs derived from 12 clone libraries.</title>
        <authorList>
            <person name="Matsumoto T."/>
            <person name="Tanaka T."/>
            <person name="Sakai H."/>
            <person name="Amano N."/>
            <person name="Kanamori H."/>
            <person name="Kurita K."/>
            <person name="Kikuta A."/>
            <person name="Kamiya K."/>
            <person name="Yamamoto M."/>
            <person name="Ikawa H."/>
            <person name="Fujii N."/>
            <person name="Hori K."/>
            <person name="Itoh T."/>
            <person name="Sato K."/>
        </authorList>
    </citation>
    <scope>NUCLEOTIDE SEQUENCE</scope>
    <source>
        <tissue evidence="3">Flower</tissue>
    </source>
</reference>
<proteinExistence type="evidence at transcript level"/>
<evidence type="ECO:0000256" key="1">
    <source>
        <dbReference type="RuleBase" id="RU004915"/>
    </source>
</evidence>
<dbReference type="InterPro" id="IPR001574">
    <property type="entry name" value="Ribosome_inactivat_prot"/>
</dbReference>
<name>F2EJD5_HORVV</name>
<dbReference type="AlphaFoldDB" id="F2EJD5"/>
<keyword evidence="1" id="KW-0800">Toxin</keyword>
<feature type="chain" id="PRO_5003278136" description="rRNA N-glycosylase" evidence="2">
    <location>
        <begin position="25"/>
        <end position="243"/>
    </location>
</feature>
<dbReference type="EMBL" id="AK376262">
    <property type="protein sequence ID" value="BAK07457.1"/>
    <property type="molecule type" value="mRNA"/>
</dbReference>
<sequence length="243" mass="26181">MEGSTMTRLAGMAAFLLILGLAVGNIKHGHGGAVVVGDPTLIVVELQGHNDDKSSVAVQKHDVSVAGFTDGSGQWHAFPGLEHLFPASTTLPFGSSYSELIGGIANLPGVPLGREAMMQAIRVLSAYRPGADVEPVKRALAAVKVVISEAQRLEPIRKAVNDGWDGESRVAPEHLPYIEHWDTMSYEILRSNRTGKWDGPFTKMLETQANIRSKEEALAVVGLLLNADFEKVFKAHAIPINLE</sequence>
<keyword evidence="1" id="KW-0611">Plant defense</keyword>
<keyword evidence="1" id="KW-0652">Protein synthesis inhibitor</keyword>
<dbReference type="InterPro" id="IPR016138">
    <property type="entry name" value="Ribosome_inactivat_prot_sub1"/>
</dbReference>
<comment type="similarity">
    <text evidence="1">Belongs to the ribosome-inactivating protein family.</text>
</comment>
<evidence type="ECO:0000313" key="3">
    <source>
        <dbReference type="EMBL" id="BAK07457.1"/>
    </source>
</evidence>
<dbReference type="InterPro" id="IPR036041">
    <property type="entry name" value="Ribosome-inact_prot_sf"/>
</dbReference>
<evidence type="ECO:0000256" key="2">
    <source>
        <dbReference type="SAM" id="SignalP"/>
    </source>
</evidence>
<keyword evidence="1" id="KW-0378">Hydrolase</keyword>
<dbReference type="EC" id="3.2.2.22" evidence="1"/>
<dbReference type="GO" id="GO:0090729">
    <property type="term" value="F:toxin activity"/>
    <property type="evidence" value="ECO:0007669"/>
    <property type="project" value="UniProtKB-KW"/>
</dbReference>
<dbReference type="GO" id="GO:0017148">
    <property type="term" value="P:negative regulation of translation"/>
    <property type="evidence" value="ECO:0007669"/>
    <property type="project" value="UniProtKB-KW"/>
</dbReference>
<accession>F2EJD5</accession>